<reference evidence="2 3" key="1">
    <citation type="submission" date="2019-07" db="EMBL/GenBank/DDBJ databases">
        <title>Whole genome shotgun sequence of Alkalibacillus haloalkaliphilus NBRC 103110.</title>
        <authorList>
            <person name="Hosoyama A."/>
            <person name="Uohara A."/>
            <person name="Ohji S."/>
            <person name="Ichikawa N."/>
        </authorList>
    </citation>
    <scope>NUCLEOTIDE SEQUENCE [LARGE SCALE GENOMIC DNA]</scope>
    <source>
        <strain evidence="2 3">NBRC 103110</strain>
    </source>
</reference>
<keyword evidence="1" id="KW-0812">Transmembrane</keyword>
<protein>
    <submittedName>
        <fullName evidence="2">Uncharacterized protein</fullName>
    </submittedName>
</protein>
<comment type="caution">
    <text evidence="2">The sequence shown here is derived from an EMBL/GenBank/DDBJ whole genome shotgun (WGS) entry which is preliminary data.</text>
</comment>
<keyword evidence="1" id="KW-1133">Transmembrane helix</keyword>
<keyword evidence="1" id="KW-0472">Membrane</keyword>
<dbReference type="RefSeq" id="WP_146815216.1">
    <property type="nucleotide sequence ID" value="NZ_BJYA01000004.1"/>
</dbReference>
<proteinExistence type="predicted"/>
<name>A0A511W2N6_9BACI</name>
<evidence type="ECO:0000256" key="1">
    <source>
        <dbReference type="SAM" id="Phobius"/>
    </source>
</evidence>
<dbReference type="AlphaFoldDB" id="A0A511W2N6"/>
<keyword evidence="3" id="KW-1185">Reference proteome</keyword>
<dbReference type="OrthoDB" id="2351993at2"/>
<evidence type="ECO:0000313" key="2">
    <source>
        <dbReference type="EMBL" id="GEN45349.1"/>
    </source>
</evidence>
<dbReference type="EMBL" id="BJYA01000004">
    <property type="protein sequence ID" value="GEN45349.1"/>
    <property type="molecule type" value="Genomic_DNA"/>
</dbReference>
<feature type="transmembrane region" description="Helical" evidence="1">
    <location>
        <begin position="7"/>
        <end position="30"/>
    </location>
</feature>
<organism evidence="2 3">
    <name type="scientific">Alkalibacillus haloalkaliphilus</name>
    <dbReference type="NCBI Taxonomy" id="94136"/>
    <lineage>
        <taxon>Bacteria</taxon>
        <taxon>Bacillati</taxon>
        <taxon>Bacillota</taxon>
        <taxon>Bacilli</taxon>
        <taxon>Bacillales</taxon>
        <taxon>Bacillaceae</taxon>
        <taxon>Alkalibacillus</taxon>
    </lineage>
</organism>
<gene>
    <name evidence="2" type="ORF">AHA02nite_11250</name>
</gene>
<accession>A0A511W2N6</accession>
<dbReference type="Proteomes" id="UP000321440">
    <property type="component" value="Unassembled WGS sequence"/>
</dbReference>
<sequence>MDAKKKALIAGLIIVFFLLVGVFYLSYLGLTEDSGEAEQVIEEAEQYLDENFDQQTEVVDTLFDNTGVYEQFRYAAIVETEEHDHFRFLVYYHNQYDEFMDSYVAETWEYELEQFLTAELEERFGTDMVYDMWITYPKDIGHHLNIDRNDIPSLQGQSAKPVIRVTLDRGQESDDEDHMKEIISLMRSELDIPGGSFTLGFNDNALIFSDRNIREEF</sequence>
<evidence type="ECO:0000313" key="3">
    <source>
        <dbReference type="Proteomes" id="UP000321440"/>
    </source>
</evidence>